<evidence type="ECO:0000313" key="2">
    <source>
        <dbReference type="EMBL" id="KAK0480396.1"/>
    </source>
</evidence>
<dbReference type="Proteomes" id="UP001175228">
    <property type="component" value="Unassembled WGS sequence"/>
</dbReference>
<feature type="transmembrane region" description="Helical" evidence="1">
    <location>
        <begin position="6"/>
        <end position="25"/>
    </location>
</feature>
<organism evidence="2 3">
    <name type="scientific">Armillaria luteobubalina</name>
    <dbReference type="NCBI Taxonomy" id="153913"/>
    <lineage>
        <taxon>Eukaryota</taxon>
        <taxon>Fungi</taxon>
        <taxon>Dikarya</taxon>
        <taxon>Basidiomycota</taxon>
        <taxon>Agaricomycotina</taxon>
        <taxon>Agaricomycetes</taxon>
        <taxon>Agaricomycetidae</taxon>
        <taxon>Agaricales</taxon>
        <taxon>Marasmiineae</taxon>
        <taxon>Physalacriaceae</taxon>
        <taxon>Armillaria</taxon>
    </lineage>
</organism>
<protein>
    <submittedName>
        <fullName evidence="2">Uncharacterized protein</fullName>
    </submittedName>
</protein>
<reference evidence="2" key="1">
    <citation type="submission" date="2023-06" db="EMBL/GenBank/DDBJ databases">
        <authorList>
            <consortium name="Lawrence Berkeley National Laboratory"/>
            <person name="Ahrendt S."/>
            <person name="Sahu N."/>
            <person name="Indic B."/>
            <person name="Wong-Bajracharya J."/>
            <person name="Merenyi Z."/>
            <person name="Ke H.-M."/>
            <person name="Monk M."/>
            <person name="Kocsube S."/>
            <person name="Drula E."/>
            <person name="Lipzen A."/>
            <person name="Balint B."/>
            <person name="Henrissat B."/>
            <person name="Andreopoulos B."/>
            <person name="Martin F.M."/>
            <person name="Harder C.B."/>
            <person name="Rigling D."/>
            <person name="Ford K.L."/>
            <person name="Foster G.D."/>
            <person name="Pangilinan J."/>
            <person name="Papanicolaou A."/>
            <person name="Barry K."/>
            <person name="LaButti K."/>
            <person name="Viragh M."/>
            <person name="Koriabine M."/>
            <person name="Yan M."/>
            <person name="Riley R."/>
            <person name="Champramary S."/>
            <person name="Plett K.L."/>
            <person name="Tsai I.J."/>
            <person name="Slot J."/>
            <person name="Sipos G."/>
            <person name="Plett J."/>
            <person name="Nagy L.G."/>
            <person name="Grigoriev I.V."/>
        </authorList>
    </citation>
    <scope>NUCLEOTIDE SEQUENCE</scope>
    <source>
        <strain evidence="2">HWK02</strain>
    </source>
</reference>
<evidence type="ECO:0000256" key="1">
    <source>
        <dbReference type="SAM" id="Phobius"/>
    </source>
</evidence>
<keyword evidence="1" id="KW-0812">Transmembrane</keyword>
<proteinExistence type="predicted"/>
<keyword evidence="1" id="KW-0472">Membrane</keyword>
<evidence type="ECO:0000313" key="3">
    <source>
        <dbReference type="Proteomes" id="UP001175228"/>
    </source>
</evidence>
<keyword evidence="1" id="KW-1133">Transmembrane helix</keyword>
<dbReference type="EMBL" id="JAUEPU010000083">
    <property type="protein sequence ID" value="KAK0480396.1"/>
    <property type="molecule type" value="Genomic_DNA"/>
</dbReference>
<sequence>MTGWYCLLTGASFIQSALLVAYLFVSRKIVSFETAVHIDVTICQLYQGISYKHRAWTIRPFPRQYVPVWFAMTLSECGRCRLSKTGHDKCPLTSLALLSSS</sequence>
<comment type="caution">
    <text evidence="2">The sequence shown here is derived from an EMBL/GenBank/DDBJ whole genome shotgun (WGS) entry which is preliminary data.</text>
</comment>
<gene>
    <name evidence="2" type="ORF">EDD18DRAFT_839617</name>
</gene>
<dbReference type="AlphaFoldDB" id="A0AA39PAS3"/>
<name>A0AA39PAS3_9AGAR</name>
<accession>A0AA39PAS3</accession>
<keyword evidence="3" id="KW-1185">Reference proteome</keyword>